<feature type="transmembrane region" description="Helical" evidence="8">
    <location>
        <begin position="233"/>
        <end position="255"/>
    </location>
</feature>
<evidence type="ECO:0000256" key="1">
    <source>
        <dbReference type="ARBA" id="ARBA00004651"/>
    </source>
</evidence>
<feature type="transmembrane region" description="Helical" evidence="8">
    <location>
        <begin position="308"/>
        <end position="327"/>
    </location>
</feature>
<feature type="transmembrane region" description="Helical" evidence="8">
    <location>
        <begin position="167"/>
        <end position="186"/>
    </location>
</feature>
<dbReference type="InterPro" id="IPR005828">
    <property type="entry name" value="MFS_sugar_transport-like"/>
</dbReference>
<keyword evidence="4" id="KW-0762">Sugar transport</keyword>
<feature type="transmembrane region" description="Helical" evidence="8">
    <location>
        <begin position="77"/>
        <end position="101"/>
    </location>
</feature>
<dbReference type="PANTHER" id="PTHR48021">
    <property type="match status" value="1"/>
</dbReference>
<evidence type="ECO:0000256" key="3">
    <source>
        <dbReference type="ARBA" id="ARBA00022475"/>
    </source>
</evidence>
<dbReference type="PROSITE" id="PS00217">
    <property type="entry name" value="SUGAR_TRANSPORT_2"/>
    <property type="match status" value="1"/>
</dbReference>
<sequence length="384" mass="43006">LASAPLYTVGWCIILYYKTYLSLIVARCIQGAAVGIVFAVVPVYLGEIASTECRGAITSLFFIASWMGYLFEYCTGPFLSFTNFTLLTLSTSVLYFVLVWVQPESPYYWLIKGNEQDAYKSLKWFRSSSDDQKVEEELERMKLSVTEDMSKKITWKDVIATPTDRKALFLMLFAGSLRSLSGIQPITAYATESFKESSDLIIGPKYITMILGFVMVFGAFFSFFTLDVLGRRSLIIISSFGCSISLFVAGIFYYLESKTTVDVSSCSWIAPASILVYSAIDVGGLYPVQTAYSSELFTSKTRSTASSIAAVLTTFCILVTLKTYQTFIDLFGVYFNFFLYGTICLVGTAFSYVYMPETKNKTFEQIRQEICCPLKSKPNSNNLC</sequence>
<evidence type="ECO:0000256" key="4">
    <source>
        <dbReference type="ARBA" id="ARBA00022597"/>
    </source>
</evidence>
<feature type="transmembrane region" description="Helical" evidence="8">
    <location>
        <begin position="53"/>
        <end position="71"/>
    </location>
</feature>
<dbReference type="SUPFAM" id="SSF103473">
    <property type="entry name" value="MFS general substrate transporter"/>
    <property type="match status" value="1"/>
</dbReference>
<dbReference type="Pfam" id="PF00083">
    <property type="entry name" value="Sugar_tr"/>
    <property type="match status" value="1"/>
</dbReference>
<keyword evidence="3" id="KW-1003">Cell membrane</keyword>
<dbReference type="PANTHER" id="PTHR48021:SF46">
    <property type="entry name" value="MAJOR FACILITATOR SUPERFAMILY (MFS) PROFILE DOMAIN-CONTAINING PROTEIN"/>
    <property type="match status" value="1"/>
</dbReference>
<dbReference type="GO" id="GO:0022857">
    <property type="term" value="F:transmembrane transporter activity"/>
    <property type="evidence" value="ECO:0007669"/>
    <property type="project" value="InterPro"/>
</dbReference>
<evidence type="ECO:0000256" key="6">
    <source>
        <dbReference type="ARBA" id="ARBA00022989"/>
    </source>
</evidence>
<evidence type="ECO:0000256" key="2">
    <source>
        <dbReference type="ARBA" id="ARBA00022448"/>
    </source>
</evidence>
<gene>
    <name evidence="10" type="ORF">g.9873</name>
</gene>
<dbReference type="EMBL" id="GECU01018544">
    <property type="protein sequence ID" value="JAS89162.1"/>
    <property type="molecule type" value="Transcribed_RNA"/>
</dbReference>
<organism evidence="10">
    <name type="scientific">Homalodisca liturata</name>
    <dbReference type="NCBI Taxonomy" id="320908"/>
    <lineage>
        <taxon>Eukaryota</taxon>
        <taxon>Metazoa</taxon>
        <taxon>Ecdysozoa</taxon>
        <taxon>Arthropoda</taxon>
        <taxon>Hexapoda</taxon>
        <taxon>Insecta</taxon>
        <taxon>Pterygota</taxon>
        <taxon>Neoptera</taxon>
        <taxon>Paraneoptera</taxon>
        <taxon>Hemiptera</taxon>
        <taxon>Auchenorrhyncha</taxon>
        <taxon>Membracoidea</taxon>
        <taxon>Cicadellidae</taxon>
        <taxon>Cicadellinae</taxon>
        <taxon>Proconiini</taxon>
        <taxon>Homalodisca</taxon>
    </lineage>
</organism>
<feature type="transmembrane region" description="Helical" evidence="8">
    <location>
        <begin position="267"/>
        <end position="288"/>
    </location>
</feature>
<feature type="transmembrane region" description="Helical" evidence="8">
    <location>
        <begin position="206"/>
        <end position="226"/>
    </location>
</feature>
<dbReference type="InterPro" id="IPR050549">
    <property type="entry name" value="MFS_Trehalose_Transporter"/>
</dbReference>
<proteinExistence type="predicted"/>
<protein>
    <recommendedName>
        <fullName evidence="9">Major facilitator superfamily (MFS) profile domain-containing protein</fullName>
    </recommendedName>
</protein>
<accession>A0A1B6IQF4</accession>
<feature type="transmembrane region" description="Helical" evidence="8">
    <location>
        <begin position="333"/>
        <end position="355"/>
    </location>
</feature>
<dbReference type="FunFam" id="1.20.1250.20:FF:000218">
    <property type="entry name" value="facilitated trehalose transporter Tret1"/>
    <property type="match status" value="1"/>
</dbReference>
<reference evidence="10" key="1">
    <citation type="submission" date="2015-11" db="EMBL/GenBank/DDBJ databases">
        <title>De novo transcriptome assembly of four potential Pierce s Disease insect vectors from Arizona vineyards.</title>
        <authorList>
            <person name="Tassone E.E."/>
        </authorList>
    </citation>
    <scope>NUCLEOTIDE SEQUENCE</scope>
</reference>
<keyword evidence="2" id="KW-0813">Transport</keyword>
<comment type="subcellular location">
    <subcellularLocation>
        <location evidence="1">Cell membrane</location>
        <topology evidence="1">Multi-pass membrane protein</topology>
    </subcellularLocation>
</comment>
<dbReference type="PROSITE" id="PS50850">
    <property type="entry name" value="MFS"/>
    <property type="match status" value="1"/>
</dbReference>
<dbReference type="InterPro" id="IPR005829">
    <property type="entry name" value="Sugar_transporter_CS"/>
</dbReference>
<feature type="domain" description="Major facilitator superfamily (MFS) profile" evidence="9">
    <location>
        <begin position="1"/>
        <end position="359"/>
    </location>
</feature>
<evidence type="ECO:0000256" key="8">
    <source>
        <dbReference type="SAM" id="Phobius"/>
    </source>
</evidence>
<evidence type="ECO:0000259" key="9">
    <source>
        <dbReference type="PROSITE" id="PS50850"/>
    </source>
</evidence>
<name>A0A1B6IQF4_9HEMI</name>
<dbReference type="InterPro" id="IPR020846">
    <property type="entry name" value="MFS_dom"/>
</dbReference>
<dbReference type="AlphaFoldDB" id="A0A1B6IQF4"/>
<dbReference type="Gene3D" id="1.20.1250.20">
    <property type="entry name" value="MFS general substrate transporter like domains"/>
    <property type="match status" value="1"/>
</dbReference>
<keyword evidence="7 8" id="KW-0472">Membrane</keyword>
<feature type="transmembrane region" description="Helical" evidence="8">
    <location>
        <begin position="20"/>
        <end position="41"/>
    </location>
</feature>
<feature type="non-terminal residue" evidence="10">
    <location>
        <position position="1"/>
    </location>
</feature>
<dbReference type="GO" id="GO:0005886">
    <property type="term" value="C:plasma membrane"/>
    <property type="evidence" value="ECO:0007669"/>
    <property type="project" value="UniProtKB-SubCell"/>
</dbReference>
<evidence type="ECO:0000313" key="10">
    <source>
        <dbReference type="EMBL" id="JAS89162.1"/>
    </source>
</evidence>
<keyword evidence="6 8" id="KW-1133">Transmembrane helix</keyword>
<dbReference type="InterPro" id="IPR036259">
    <property type="entry name" value="MFS_trans_sf"/>
</dbReference>
<dbReference type="PROSITE" id="PS00216">
    <property type="entry name" value="SUGAR_TRANSPORT_1"/>
    <property type="match status" value="1"/>
</dbReference>
<evidence type="ECO:0000256" key="7">
    <source>
        <dbReference type="ARBA" id="ARBA00023136"/>
    </source>
</evidence>
<evidence type="ECO:0000256" key="5">
    <source>
        <dbReference type="ARBA" id="ARBA00022692"/>
    </source>
</evidence>
<keyword evidence="5 8" id="KW-0812">Transmembrane</keyword>